<protein>
    <submittedName>
        <fullName evidence="3">Uncharacterized protein</fullName>
    </submittedName>
</protein>
<dbReference type="SMART" id="SM00368">
    <property type="entry name" value="LRR_RI"/>
    <property type="match status" value="3"/>
</dbReference>
<sequence length="151" mass="16220">MKRLRGCGVSGEGCAALTSALRSKPSHLRDLNLSWNTLGDSGVKSLCAVLENPHCKLETLGLYECGVSGEGCAALTSALRSNPSHLRELDLSRINLGDSGKKLLVTTRTREPSVFSLLPAWHMDPDTSASGGAPLHCSLLLRMMNITNYRL</sequence>
<evidence type="ECO:0000313" key="3">
    <source>
        <dbReference type="EMBL" id="KAK3507544.1"/>
    </source>
</evidence>
<evidence type="ECO:0000256" key="1">
    <source>
        <dbReference type="ARBA" id="ARBA00022614"/>
    </source>
</evidence>
<keyword evidence="4" id="KW-1185">Reference proteome</keyword>
<accession>A0AAE0PT67</accession>
<evidence type="ECO:0000256" key="2">
    <source>
        <dbReference type="ARBA" id="ARBA00022737"/>
    </source>
</evidence>
<evidence type="ECO:0000313" key="4">
    <source>
        <dbReference type="Proteomes" id="UP001274896"/>
    </source>
</evidence>
<reference evidence="3" key="1">
    <citation type="submission" date="2023-06" db="EMBL/GenBank/DDBJ databases">
        <title>Male Hemibagrus guttatus genome.</title>
        <authorList>
            <person name="Bian C."/>
        </authorList>
    </citation>
    <scope>NUCLEOTIDE SEQUENCE</scope>
    <source>
        <strain evidence="3">Male_cb2023</strain>
        <tissue evidence="3">Muscle</tissue>
    </source>
</reference>
<dbReference type="Gene3D" id="3.80.10.10">
    <property type="entry name" value="Ribonuclease Inhibitor"/>
    <property type="match status" value="1"/>
</dbReference>
<proteinExistence type="predicted"/>
<dbReference type="Pfam" id="PF13516">
    <property type="entry name" value="LRR_6"/>
    <property type="match status" value="2"/>
</dbReference>
<keyword evidence="1" id="KW-0433">Leucine-rich repeat</keyword>
<keyword evidence="2" id="KW-0677">Repeat</keyword>
<dbReference type="EMBL" id="JAUCMX010000029">
    <property type="protein sequence ID" value="KAK3507544.1"/>
    <property type="molecule type" value="Genomic_DNA"/>
</dbReference>
<dbReference type="InterPro" id="IPR051261">
    <property type="entry name" value="NLR"/>
</dbReference>
<dbReference type="InterPro" id="IPR032675">
    <property type="entry name" value="LRR_dom_sf"/>
</dbReference>
<dbReference type="AlphaFoldDB" id="A0AAE0PT67"/>
<comment type="caution">
    <text evidence="3">The sequence shown here is derived from an EMBL/GenBank/DDBJ whole genome shotgun (WGS) entry which is preliminary data.</text>
</comment>
<dbReference type="PANTHER" id="PTHR24106">
    <property type="entry name" value="NACHT, LRR AND CARD DOMAINS-CONTAINING"/>
    <property type="match status" value="1"/>
</dbReference>
<organism evidence="3 4">
    <name type="scientific">Hemibagrus guttatus</name>
    <dbReference type="NCBI Taxonomy" id="175788"/>
    <lineage>
        <taxon>Eukaryota</taxon>
        <taxon>Metazoa</taxon>
        <taxon>Chordata</taxon>
        <taxon>Craniata</taxon>
        <taxon>Vertebrata</taxon>
        <taxon>Euteleostomi</taxon>
        <taxon>Actinopterygii</taxon>
        <taxon>Neopterygii</taxon>
        <taxon>Teleostei</taxon>
        <taxon>Ostariophysi</taxon>
        <taxon>Siluriformes</taxon>
        <taxon>Bagridae</taxon>
        <taxon>Hemibagrus</taxon>
    </lineage>
</organism>
<dbReference type="SUPFAM" id="SSF52047">
    <property type="entry name" value="RNI-like"/>
    <property type="match status" value="1"/>
</dbReference>
<name>A0AAE0PT67_9TELE</name>
<dbReference type="Proteomes" id="UP001274896">
    <property type="component" value="Unassembled WGS sequence"/>
</dbReference>
<gene>
    <name evidence="3" type="ORF">QTP70_028172</name>
</gene>
<dbReference type="InterPro" id="IPR001611">
    <property type="entry name" value="Leu-rich_rpt"/>
</dbReference>